<evidence type="ECO:0000313" key="2">
    <source>
        <dbReference type="EMBL" id="KAG0459107.1"/>
    </source>
</evidence>
<feature type="coiled-coil region" evidence="1">
    <location>
        <begin position="124"/>
        <end position="286"/>
    </location>
</feature>
<gene>
    <name evidence="2" type="ORF">HPP92_022235</name>
</gene>
<comment type="caution">
    <text evidence="2">The sequence shown here is derived from an EMBL/GenBank/DDBJ whole genome shotgun (WGS) entry which is preliminary data.</text>
</comment>
<protein>
    <recommendedName>
        <fullName evidence="4">Maternal effect embryo arrest 22</fullName>
    </recommendedName>
</protein>
<dbReference type="PANTHER" id="PTHR35480:SF1">
    <property type="entry name" value="MATERNAL EFFECT EMBRYO ARREST 22"/>
    <property type="match status" value="1"/>
</dbReference>
<organism evidence="2 3">
    <name type="scientific">Vanilla planifolia</name>
    <name type="common">Vanilla</name>
    <dbReference type="NCBI Taxonomy" id="51239"/>
    <lineage>
        <taxon>Eukaryota</taxon>
        <taxon>Viridiplantae</taxon>
        <taxon>Streptophyta</taxon>
        <taxon>Embryophyta</taxon>
        <taxon>Tracheophyta</taxon>
        <taxon>Spermatophyta</taxon>
        <taxon>Magnoliopsida</taxon>
        <taxon>Liliopsida</taxon>
        <taxon>Asparagales</taxon>
        <taxon>Orchidaceae</taxon>
        <taxon>Vanilloideae</taxon>
        <taxon>Vanilleae</taxon>
        <taxon>Vanilla</taxon>
    </lineage>
</organism>
<evidence type="ECO:0008006" key="4">
    <source>
        <dbReference type="Google" id="ProtNLM"/>
    </source>
</evidence>
<evidence type="ECO:0000313" key="3">
    <source>
        <dbReference type="Proteomes" id="UP000639772"/>
    </source>
</evidence>
<dbReference type="Proteomes" id="UP000639772">
    <property type="component" value="Chromosome 12"/>
</dbReference>
<dbReference type="EMBL" id="JADCNM010000012">
    <property type="protein sequence ID" value="KAG0459107.1"/>
    <property type="molecule type" value="Genomic_DNA"/>
</dbReference>
<dbReference type="PANTHER" id="PTHR35480">
    <property type="entry name" value="MATERNAL EFFECT EMBRYO ARREST 22"/>
    <property type="match status" value="1"/>
</dbReference>
<reference evidence="2 3" key="1">
    <citation type="journal article" date="2020" name="Nat. Food">
        <title>A phased Vanilla planifolia genome enables genetic improvement of flavour and production.</title>
        <authorList>
            <person name="Hasing T."/>
            <person name="Tang H."/>
            <person name="Brym M."/>
            <person name="Khazi F."/>
            <person name="Huang T."/>
            <person name="Chambers A.H."/>
        </authorList>
    </citation>
    <scope>NUCLEOTIDE SEQUENCE [LARGE SCALE GENOMIC DNA]</scope>
    <source>
        <tissue evidence="2">Leaf</tissue>
    </source>
</reference>
<evidence type="ECO:0000256" key="1">
    <source>
        <dbReference type="SAM" id="Coils"/>
    </source>
</evidence>
<dbReference type="OrthoDB" id="1933275at2759"/>
<sequence length="1476" mass="165270">MAADVQPSSLNPCCGLWMKRCEKLEKSRDALRQGVKILEGQIKRQSVQIASLKNEVEQQQIQAKHHKDEWMKEVNIRKEHEEEIQRLKFEQSSIQKTEEKKRVGEQRGLLESERKKSEEFRLCLEKLKIEANGVREKLNAETSKVHDAKKQIEVEKLKADKEKKRADLEKKKVEEQKKLIEEERKSAIDVKLNADILSQKLEEERRKRQEVQKKMEEISVSKECRTSFSEGREQKASKVLKVAELKLLKEQLKLERKRVKHAERVAKQEKSEKKFVMQEVRLLKQNLVQILCQLNMLDGFISHRLGSADAKLKTLSSSDWSDLKLNSILLSKKDDFSSETEFGPSQIPLTYADPEGACIGLPVPKRCCNRTKTGIVSELGSPVGGFLRNKSQSSAVCSTSMHFTDRKLMGSQGRDSHFEVSADKLAEQANLNFGVPEYPGETAHVGRHKSCHFNSMYYNGSSKPIDKTKPWSDLSPIEDIDIINGHNPKKRKIQSVTKLDILHSKEHNKLSALNHEVSCADHSASINCSHCYLGFGNIYDGKLCQKDVQSNPCKHNHDCIMIESSSDCQTGKMFVKHDNKSAIVGCVKKSRIGSCCIEGDEPDSYHFQNVETALLGNEKANLADFEGIINEGCLKLLELDSDVEEEKYRKAVEMPLSPTLPEIQIPAFQIDGDDSLNALEKNDVSVSHCFFDVMHVEISSNNSKLKIPVTSDLSGSRIAPQVNLQDIAPLDILHSTTNDNCQLYEGGLLVGESSHPCRKLNKEPERVPLLMEKGSDQLSVAHFPSEPTKAELQVLPPFSKGCNNDTNSLRCETAESSFNLACGVTRCSSSQIFHEDCHALDVLSLSGNLSSDMNFMTEILGDCQPINSVFCESQIKVSAVHDPFVAQNSNQILAPEAQRLIKDLPPISSKETMEHNFQQSLEPVSNLVIPVRTSCPNERMKSLSKDNHASDSERNLCLFSSLLSLREKKNIPRILHALSIVTPQNFMVSKIDLLLVEVLNGLELEQGLPSEDKVAIIYSILLGNLSARLSDHCKHIVYENSFHLLDSFTVEIVRGISALMTKCGLDQMFKLDDLLCLMESFLIDREVLVIGDVEHHPSSVPTSPKKFHIDVGNKCLLSNDVTICQFVAGCMILASICVAADDFGFILVLSYKILRTDRDGFSWVLLALHVFASICGKKMFNQDSYCFLLITIKSVVSFLEREFKVSSASLLCCLESTSKMAMGFPTCKHCPFATGSMGMDELSGFLLEVLHGYSLLGSDYKTSKNCMISLQQILPISDMGDIDASNKSKCVVHCDCSCTIFMYQKFCVLQSDCSSDVAFCEFIDVVSLVELLGHYMNWEWTYKEAIPCLLKMLEGCVFEEYLAALFVLVGELGRIGVDAGGYKQTGISELRSNLTKLLGELTSKARSLPTQLAAVSALLNLLPSSFHDILSNRQDASLNSCESADAKHVQEWFLQLNNEQQTESKSFFEVKDCPER</sequence>
<feature type="coiled-coil region" evidence="1">
    <location>
        <begin position="21"/>
        <end position="100"/>
    </location>
</feature>
<accession>A0A835PX20</accession>
<keyword evidence="1" id="KW-0175">Coiled coil</keyword>
<proteinExistence type="predicted"/>
<name>A0A835PX20_VANPL</name>